<protein>
    <submittedName>
        <fullName evidence="3">Zinc finger MYND domain-containing protein 15 isoform X1</fullName>
    </submittedName>
</protein>
<dbReference type="Proteomes" id="UP000694890">
    <property type="component" value="Linkage group LG14"/>
</dbReference>
<dbReference type="PANTHER" id="PTHR47085:SF1">
    <property type="entry name" value="ZINC FINGER MYND DOMAIN-CONTAINING PROTEIN 15"/>
    <property type="match status" value="1"/>
</dbReference>
<dbReference type="RefSeq" id="XP_018549335.1">
    <property type="nucleotide sequence ID" value="XM_018693819.2"/>
</dbReference>
<proteinExistence type="predicted"/>
<gene>
    <name evidence="3" type="primary">LOC108895185</name>
</gene>
<dbReference type="GO" id="GO:0042826">
    <property type="term" value="F:histone deacetylase binding"/>
    <property type="evidence" value="ECO:0007669"/>
    <property type="project" value="InterPro"/>
</dbReference>
<organism evidence="2 3">
    <name type="scientific">Lates calcarifer</name>
    <name type="common">Barramundi</name>
    <name type="synonym">Holocentrus calcarifer</name>
    <dbReference type="NCBI Taxonomy" id="8187"/>
    <lineage>
        <taxon>Eukaryota</taxon>
        <taxon>Metazoa</taxon>
        <taxon>Chordata</taxon>
        <taxon>Craniata</taxon>
        <taxon>Vertebrata</taxon>
        <taxon>Euteleostomi</taxon>
        <taxon>Actinopterygii</taxon>
        <taxon>Neopterygii</taxon>
        <taxon>Teleostei</taxon>
        <taxon>Neoteleostei</taxon>
        <taxon>Acanthomorphata</taxon>
        <taxon>Carangaria</taxon>
        <taxon>Carangaria incertae sedis</taxon>
        <taxon>Centropomidae</taxon>
        <taxon>Lates</taxon>
    </lineage>
</organism>
<feature type="domain" description="Mitochondrial splicing suppressor 51-like C-terminal" evidence="1">
    <location>
        <begin position="20"/>
        <end position="206"/>
    </location>
</feature>
<evidence type="ECO:0000313" key="2">
    <source>
        <dbReference type="Proteomes" id="UP000694890"/>
    </source>
</evidence>
<dbReference type="InterPro" id="IPR046824">
    <property type="entry name" value="Mss51-like_C"/>
</dbReference>
<dbReference type="GeneID" id="108895185"/>
<dbReference type="InterPro" id="IPR042989">
    <property type="entry name" value="ZMY15"/>
</dbReference>
<evidence type="ECO:0000259" key="1">
    <source>
        <dbReference type="Pfam" id="PF20179"/>
    </source>
</evidence>
<dbReference type="GO" id="GO:0045892">
    <property type="term" value="P:negative regulation of DNA-templated transcription"/>
    <property type="evidence" value="ECO:0007669"/>
    <property type="project" value="InterPro"/>
</dbReference>
<dbReference type="KEGG" id="lcf:108895185"/>
<evidence type="ECO:0000313" key="3">
    <source>
        <dbReference type="RefSeq" id="XP_018549335.1"/>
    </source>
</evidence>
<name>A0AAJ7Q838_LATCA</name>
<dbReference type="AlphaFoldDB" id="A0AAJ7Q838"/>
<sequence length="285" mass="32371">MNGEVSSLSSVVAPVLSSALSVYYIITSLVPKHFPDLNLLKKQTLRIHILESYREFHTMLTFWELSVLLPHVTFELVFIGGHLPGWGDKVLHHFFIQKINGSVSITDSSLIPDEEADKRIIRVTVHRCTYHTLQGPVPDLVVGFKPAFLRNDSWFSTLPKLQTLRVPAFFCEISELRCESSEEVMNKATGGTVSPPTINPFHCPLRINGGDNRLPRYSNGFIFHLIYKPLANVQHPQTVTNSTIQSDHTPSPVESPHLTFWERRAAAQHCRHSQAKIKRKKKFCR</sequence>
<dbReference type="PANTHER" id="PTHR47085">
    <property type="entry name" value="ZINC FINGER MYND DOMAIN-CONTAINING PROTEIN 15"/>
    <property type="match status" value="1"/>
</dbReference>
<accession>A0AAJ7Q838</accession>
<dbReference type="Pfam" id="PF20179">
    <property type="entry name" value="MSS51_C"/>
    <property type="match status" value="1"/>
</dbReference>
<reference evidence="3" key="1">
    <citation type="submission" date="2025-08" db="UniProtKB">
        <authorList>
            <consortium name="RefSeq"/>
        </authorList>
    </citation>
    <scope>IDENTIFICATION</scope>
    <source>
        <tissue evidence="3">Brain</tissue>
    </source>
</reference>